<evidence type="ECO:0000256" key="1">
    <source>
        <dbReference type="ARBA" id="ARBA00004651"/>
    </source>
</evidence>
<evidence type="ECO:0000256" key="3">
    <source>
        <dbReference type="ARBA" id="ARBA00022692"/>
    </source>
</evidence>
<feature type="transmembrane region" description="Helical" evidence="8">
    <location>
        <begin position="319"/>
        <end position="340"/>
    </location>
</feature>
<gene>
    <name evidence="10" type="ordered locus">Amet_4150</name>
</gene>
<reference evidence="11" key="1">
    <citation type="journal article" date="2016" name="Genome Announc.">
        <title>Complete genome sequence of Alkaliphilus metalliredigens strain QYMF, an alkaliphilic and metal-reducing bacterium isolated from borax-contaminated leachate ponds.</title>
        <authorList>
            <person name="Hwang C."/>
            <person name="Copeland A."/>
            <person name="Lucas S."/>
            <person name="Lapidus A."/>
            <person name="Barry K."/>
            <person name="Detter J.C."/>
            <person name="Glavina Del Rio T."/>
            <person name="Hammon N."/>
            <person name="Israni S."/>
            <person name="Dalin E."/>
            <person name="Tice H."/>
            <person name="Pitluck S."/>
            <person name="Chertkov O."/>
            <person name="Brettin T."/>
            <person name="Bruce D."/>
            <person name="Han C."/>
            <person name="Schmutz J."/>
            <person name="Larimer F."/>
            <person name="Land M.L."/>
            <person name="Hauser L."/>
            <person name="Kyrpides N."/>
            <person name="Mikhailova N."/>
            <person name="Ye Q."/>
            <person name="Zhou J."/>
            <person name="Richardson P."/>
            <person name="Fields M.W."/>
        </authorList>
    </citation>
    <scope>NUCLEOTIDE SEQUENCE [LARGE SCALE GENOMIC DNA]</scope>
    <source>
        <strain evidence="11">QYMF</strain>
    </source>
</reference>
<evidence type="ECO:0000313" key="10">
    <source>
        <dbReference type="EMBL" id="ABR50231.1"/>
    </source>
</evidence>
<keyword evidence="3 7" id="KW-0812">Transmembrane</keyword>
<feature type="transmembrane region" description="Helical" evidence="8">
    <location>
        <begin position="6"/>
        <end position="28"/>
    </location>
</feature>
<feature type="transmembrane region" description="Helical" evidence="8">
    <location>
        <begin position="245"/>
        <end position="270"/>
    </location>
</feature>
<dbReference type="GO" id="GO:0008137">
    <property type="term" value="F:NADH dehydrogenase (ubiquinone) activity"/>
    <property type="evidence" value="ECO:0007669"/>
    <property type="project" value="InterPro"/>
</dbReference>
<dbReference type="KEGG" id="amt:Amet_4150"/>
<dbReference type="PRINTS" id="PR01437">
    <property type="entry name" value="NUOXDRDTASE4"/>
</dbReference>
<keyword evidence="5 10" id="KW-0560">Oxidoreductase</keyword>
<proteinExistence type="predicted"/>
<feature type="transmembrane region" description="Helical" evidence="8">
    <location>
        <begin position="211"/>
        <end position="233"/>
    </location>
</feature>
<dbReference type="InterPro" id="IPR003918">
    <property type="entry name" value="NADH_UbQ_OxRdtase"/>
</dbReference>
<feature type="transmembrane region" description="Helical" evidence="8">
    <location>
        <begin position="599"/>
        <end position="618"/>
    </location>
</feature>
<dbReference type="GO" id="GO:0042773">
    <property type="term" value="P:ATP synthesis coupled electron transport"/>
    <property type="evidence" value="ECO:0007669"/>
    <property type="project" value="InterPro"/>
</dbReference>
<feature type="transmembrane region" description="Helical" evidence="8">
    <location>
        <begin position="139"/>
        <end position="156"/>
    </location>
</feature>
<feature type="transmembrane region" description="Helical" evidence="8">
    <location>
        <begin position="481"/>
        <end position="514"/>
    </location>
</feature>
<dbReference type="PANTHER" id="PTHR42682:SF4">
    <property type="entry name" value="NADH-UBIQUINONE_PLASTOQUINONE"/>
    <property type="match status" value="1"/>
</dbReference>
<dbReference type="HOGENOM" id="CLU_007100_9_1_9"/>
<dbReference type="Pfam" id="PF00361">
    <property type="entry name" value="Proton_antipo_M"/>
    <property type="match status" value="1"/>
</dbReference>
<dbReference type="PANTHER" id="PTHR42682">
    <property type="entry name" value="HYDROGENASE-4 COMPONENT F"/>
    <property type="match status" value="1"/>
</dbReference>
<feature type="transmembrane region" description="Helical" evidence="8">
    <location>
        <begin position="168"/>
        <end position="191"/>
    </location>
</feature>
<dbReference type="Proteomes" id="UP000001572">
    <property type="component" value="Chromosome"/>
</dbReference>
<keyword evidence="11" id="KW-1185">Reference proteome</keyword>
<dbReference type="GO" id="GO:0016491">
    <property type="term" value="F:oxidoreductase activity"/>
    <property type="evidence" value="ECO:0007669"/>
    <property type="project" value="UniProtKB-KW"/>
</dbReference>
<evidence type="ECO:0000256" key="8">
    <source>
        <dbReference type="SAM" id="Phobius"/>
    </source>
</evidence>
<evidence type="ECO:0000256" key="6">
    <source>
        <dbReference type="ARBA" id="ARBA00023136"/>
    </source>
</evidence>
<dbReference type="EC" id="1.6.99.5" evidence="10"/>
<feature type="transmembrane region" description="Helical" evidence="8">
    <location>
        <begin position="290"/>
        <end position="310"/>
    </location>
</feature>
<dbReference type="EMBL" id="CP000724">
    <property type="protein sequence ID" value="ABR50231.1"/>
    <property type="molecule type" value="Genomic_DNA"/>
</dbReference>
<dbReference type="eggNOG" id="COG0651">
    <property type="taxonomic scope" value="Bacteria"/>
</dbReference>
<feature type="transmembrane region" description="Helical" evidence="8">
    <location>
        <begin position="534"/>
        <end position="556"/>
    </location>
</feature>
<feature type="transmembrane region" description="Helical" evidence="8">
    <location>
        <begin position="440"/>
        <end position="460"/>
    </location>
</feature>
<organism evidence="10 11">
    <name type="scientific">Alkaliphilus metalliredigens (strain QYMF)</name>
    <dbReference type="NCBI Taxonomy" id="293826"/>
    <lineage>
        <taxon>Bacteria</taxon>
        <taxon>Bacillati</taxon>
        <taxon>Bacillota</taxon>
        <taxon>Clostridia</taxon>
        <taxon>Peptostreptococcales</taxon>
        <taxon>Natronincolaceae</taxon>
        <taxon>Alkaliphilus</taxon>
    </lineage>
</organism>
<evidence type="ECO:0000313" key="11">
    <source>
        <dbReference type="Proteomes" id="UP000001572"/>
    </source>
</evidence>
<dbReference type="InterPro" id="IPR052175">
    <property type="entry name" value="ComplexI-like_HydComp"/>
</dbReference>
<dbReference type="STRING" id="293826.Amet_4150"/>
<comment type="subcellular location">
    <subcellularLocation>
        <location evidence="1">Cell membrane</location>
        <topology evidence="1">Multi-pass membrane protein</topology>
    </subcellularLocation>
    <subcellularLocation>
        <location evidence="7">Membrane</location>
        <topology evidence="7">Multi-pass membrane protein</topology>
    </subcellularLocation>
</comment>
<accession>A6TVL3</accession>
<dbReference type="OrthoDB" id="9807568at2"/>
<protein>
    <submittedName>
        <fullName evidence="10">NADH dehydrogenase (Quinone)</fullName>
        <ecNumber evidence="10">1.6.99.5</ecNumber>
    </submittedName>
</protein>
<feature type="transmembrane region" description="Helical" evidence="8">
    <location>
        <begin position="83"/>
        <end position="103"/>
    </location>
</feature>
<evidence type="ECO:0000256" key="4">
    <source>
        <dbReference type="ARBA" id="ARBA00022989"/>
    </source>
</evidence>
<evidence type="ECO:0000256" key="7">
    <source>
        <dbReference type="RuleBase" id="RU000320"/>
    </source>
</evidence>
<keyword evidence="2" id="KW-1003">Cell membrane</keyword>
<dbReference type="AlphaFoldDB" id="A6TVL3"/>
<sequence>MNLTRMIIQLWLPTIIIIFGLVEALIIPFLGGKRRFIRRLSVKVMILMTTILMISAYGEVQKGPIIYEIANVFGNGIIFKIDYLNYTLMLFAGLMWLIVSIYSSVDVKNIGRERSFFFFFTITYISTLGTLMAGDLLSFFLFFEIMTFSSYALMVHRRGTEIIEAGNTYIYMGIIGGLSILSGILMLSAYTQSYEWVNLAEKFSQMGMIKYIISGLFIFGFGVKAGMVPFHFWVPKIYVGAPISVNALSSGILMKVGAYGILRVVVTILSTSQEVAVSAEAIVWSTSENLGVVIIWLGILTMVVGVFMALQQANMKRMLAYHSVSQMGYIIMGIGVAAYLGYQGAMGFSGSLYHMVNHGLFKALLFMVAGAVYMRTKELDMYQLGGLWRKMPFTAFVALIAVFGITGMPGFNGFASKSILHHAIIEAYEYGHPSFRYAEMLFTLVSAGTVCSFLKFYGFIFLGKCPEEHQKIEGDDPKMSLAMGILAMLIVLIGLNPSVFLNIMIIPGLMSFTYDPAFIDKYIVGMNFWNSQDLISMVGVYALGTGIFIVGLKYHLFHLHLPKWLNAEKFLYKPVTDFCEEFPNYCVQRFEKRMIFGDVFIYAILLTVIMGLLVISGLQA</sequence>
<keyword evidence="4 8" id="KW-1133">Transmembrane helix</keyword>
<feature type="domain" description="NADH:quinone oxidoreductase/Mrp antiporter transmembrane" evidence="9">
    <location>
        <begin position="133"/>
        <end position="427"/>
    </location>
</feature>
<dbReference type="RefSeq" id="WP_012065179.1">
    <property type="nucleotide sequence ID" value="NC_009633.1"/>
</dbReference>
<dbReference type="GO" id="GO:0005886">
    <property type="term" value="C:plasma membrane"/>
    <property type="evidence" value="ECO:0007669"/>
    <property type="project" value="UniProtKB-SubCell"/>
</dbReference>
<evidence type="ECO:0000256" key="5">
    <source>
        <dbReference type="ARBA" id="ARBA00023002"/>
    </source>
</evidence>
<name>A6TVL3_ALKMQ</name>
<evidence type="ECO:0000256" key="2">
    <source>
        <dbReference type="ARBA" id="ARBA00022475"/>
    </source>
</evidence>
<evidence type="ECO:0000259" key="9">
    <source>
        <dbReference type="Pfam" id="PF00361"/>
    </source>
</evidence>
<keyword evidence="6 8" id="KW-0472">Membrane</keyword>
<feature type="transmembrane region" description="Helical" evidence="8">
    <location>
        <begin position="352"/>
        <end position="373"/>
    </location>
</feature>
<feature type="transmembrane region" description="Helical" evidence="8">
    <location>
        <begin position="115"/>
        <end position="133"/>
    </location>
</feature>
<feature type="transmembrane region" description="Helical" evidence="8">
    <location>
        <begin position="393"/>
        <end position="411"/>
    </location>
</feature>
<dbReference type="InterPro" id="IPR001750">
    <property type="entry name" value="ND/Mrp_TM"/>
</dbReference>
<feature type="transmembrane region" description="Helical" evidence="8">
    <location>
        <begin position="40"/>
        <end position="58"/>
    </location>
</feature>